<evidence type="ECO:0000256" key="2">
    <source>
        <dbReference type="ARBA" id="ARBA00004496"/>
    </source>
</evidence>
<dbReference type="PANTHER" id="PTHR32170:SF3">
    <property type="entry name" value="PROTEASOME ACTIVATOR COMPLEX SUBUNIT 4"/>
    <property type="match status" value="1"/>
</dbReference>
<keyword evidence="7" id="KW-0234">DNA repair</keyword>
<feature type="region of interest" description="Disordered" evidence="9">
    <location>
        <begin position="976"/>
        <end position="995"/>
    </location>
</feature>
<evidence type="ECO:0000313" key="14">
    <source>
        <dbReference type="Proteomes" id="UP000759131"/>
    </source>
</evidence>
<dbReference type="GO" id="GO:0070628">
    <property type="term" value="F:proteasome binding"/>
    <property type="evidence" value="ECO:0007669"/>
    <property type="project" value="InterPro"/>
</dbReference>
<keyword evidence="5" id="KW-0677">Repeat</keyword>
<dbReference type="Pfam" id="PF11919">
    <property type="entry name" value="PSME4_C"/>
    <property type="match status" value="1"/>
</dbReference>
<evidence type="ECO:0000256" key="3">
    <source>
        <dbReference type="ARBA" id="ARBA00005739"/>
    </source>
</evidence>
<dbReference type="Gene3D" id="1.25.10.10">
    <property type="entry name" value="Leucine-rich Repeat Variant"/>
    <property type="match status" value="1"/>
</dbReference>
<dbReference type="OrthoDB" id="6511336at2759"/>
<dbReference type="GO" id="GO:0005829">
    <property type="term" value="C:cytosol"/>
    <property type="evidence" value="ECO:0007669"/>
    <property type="project" value="TreeGrafter"/>
</dbReference>
<dbReference type="PANTHER" id="PTHR32170">
    <property type="entry name" value="PROTEASOME ACTIVATOR COMPLEX SUBUNIT 4"/>
    <property type="match status" value="1"/>
</dbReference>
<evidence type="ECO:0000256" key="1">
    <source>
        <dbReference type="ARBA" id="ARBA00004324"/>
    </source>
</evidence>
<feature type="compositionally biased region" description="Polar residues" evidence="9">
    <location>
        <begin position="985"/>
        <end position="995"/>
    </location>
</feature>
<dbReference type="GO" id="GO:0006281">
    <property type="term" value="P:DNA repair"/>
    <property type="evidence" value="ECO:0007669"/>
    <property type="project" value="UniProtKB-KW"/>
</dbReference>
<organism evidence="13">
    <name type="scientific">Medioppia subpectinata</name>
    <dbReference type="NCBI Taxonomy" id="1979941"/>
    <lineage>
        <taxon>Eukaryota</taxon>
        <taxon>Metazoa</taxon>
        <taxon>Ecdysozoa</taxon>
        <taxon>Arthropoda</taxon>
        <taxon>Chelicerata</taxon>
        <taxon>Arachnida</taxon>
        <taxon>Acari</taxon>
        <taxon>Acariformes</taxon>
        <taxon>Sarcoptiformes</taxon>
        <taxon>Oribatida</taxon>
        <taxon>Brachypylina</taxon>
        <taxon>Oppioidea</taxon>
        <taxon>Oppiidae</taxon>
        <taxon>Medioppia</taxon>
    </lineage>
</organism>
<evidence type="ECO:0000259" key="11">
    <source>
        <dbReference type="Pfam" id="PF16507"/>
    </source>
</evidence>
<dbReference type="InterPro" id="IPR021843">
    <property type="entry name" value="PSME4_C"/>
</dbReference>
<dbReference type="InterPro" id="IPR055455">
    <property type="entry name" value="HEAT_PSME4"/>
</dbReference>
<dbReference type="InterPro" id="IPR011989">
    <property type="entry name" value="ARM-like"/>
</dbReference>
<reference evidence="13" key="1">
    <citation type="submission" date="2020-11" db="EMBL/GenBank/DDBJ databases">
        <authorList>
            <person name="Tran Van P."/>
        </authorList>
    </citation>
    <scope>NUCLEOTIDE SEQUENCE</scope>
</reference>
<evidence type="ECO:0000256" key="4">
    <source>
        <dbReference type="ARBA" id="ARBA00022490"/>
    </source>
</evidence>
<proteinExistence type="inferred from homology"/>
<keyword evidence="6" id="KW-0227">DNA damage</keyword>
<comment type="subcellular location">
    <subcellularLocation>
        <location evidence="2">Cytoplasm</location>
    </subcellularLocation>
    <subcellularLocation>
        <location evidence="1">Nucleus speckle</location>
    </subcellularLocation>
</comment>
<feature type="domain" description="Proteasome activator complex subunit 4 C-terminal" evidence="10">
    <location>
        <begin position="1184"/>
        <end position="1268"/>
    </location>
</feature>
<evidence type="ECO:0000256" key="6">
    <source>
        <dbReference type="ARBA" id="ARBA00022763"/>
    </source>
</evidence>
<keyword evidence="4" id="KW-0963">Cytoplasm</keyword>
<dbReference type="InterPro" id="IPR035309">
    <property type="entry name" value="PSME4"/>
</dbReference>
<keyword evidence="8" id="KW-0539">Nucleus</keyword>
<evidence type="ECO:0000256" key="8">
    <source>
        <dbReference type="ARBA" id="ARBA00023242"/>
    </source>
</evidence>
<dbReference type="InterPro" id="IPR016024">
    <property type="entry name" value="ARM-type_fold"/>
</dbReference>
<dbReference type="Pfam" id="PF16507">
    <property type="entry name" value="HEAT_PSME4_mid"/>
    <property type="match status" value="1"/>
</dbReference>
<evidence type="ECO:0000259" key="10">
    <source>
        <dbReference type="Pfam" id="PF11919"/>
    </source>
</evidence>
<dbReference type="Proteomes" id="UP000759131">
    <property type="component" value="Unassembled WGS sequence"/>
</dbReference>
<dbReference type="Pfam" id="PF23096">
    <property type="entry name" value="HEAT_PSME4"/>
    <property type="match status" value="1"/>
</dbReference>
<sequence>MDQENERMNTEEGIIEVGLASTFGSILLQSSPQIFNSALDKLYSFVSSHIFETKVAGKFSAILVRSCSKANAELSLKKFLPHFCKLVLTLTESDDILSEEFLDHELLFSLQIISELVRCDGKHLVQYSDLLIRVIDRTLHLKCRKGYLLASAILRHVLKSLTLLCALDFRSFTKTWDLYQNFETDLPIRDWGCTVDIHHLNTQWHESSDAELTFAQQLLERFLGTELNALHNWIKGEERLSREELQRSLLVVLDCVTGAASALPLWSGDNIVLYESLVSNTTSIVHTVGSNIVNFSNGSNIRETVLKTLRSTLVHILQTCEDDTKSLCRLIKIYNNTMFFWGVTKHDFDTRWKGFHVVKKSLENKLTKKKQHIRALMIDRLVLQHEMRLMNKSLTKFTELHKELMTDLMQLATSHYSEVRCQSQETLFNCFRSFPYSYRLCLPDLLSNLRKDGDANHEQFKGSLFVILGRRGSSLLTSHDWSTLNTLWPALVDAKHSEKPSIIRLLDLDITGYVRKFFDTLALRVDIPDSCTAIARQVWTVNTSLPKPAFKCPTDEEIQNALTIAQKRNQTNVDLYNNLVEKLVSLMNGSNGVPDLHWRYYQLSNVMLSMLIRHDIPVATSAVSLFTKNLNHDTLYIRKISIASFGAILKQQKRKHQKKELKPFPEDNQWLQTDISNKLDTEEEFQSMNFVDKPHIGFYCFPKPVLVYDKSQSINESKTLTDSEIIVRQKFADKDFLYQLLSYLSLEENKGKDKFSSKRFQLWKGLFRNFGAFNLDLLMPKITEAVNGAQESAHRCASEIIAGLMRGSKHWSYNDWSKLRSHLEPIFRQVFNNITTETLADWGTCSATIFENRDARRLTWILNIFLDDPLKAGAETLSSFLQASRLYLLHGAVQQQEWRSQLVLQRLLAYLEDNHLTHSYQNVRERIGSILCNIFMFDVGIPSLPKTFDLAPKRAPFIDKIIPRLQILYNQVSDNQKDESHKNDANSLNGFTPQSPERKDAANLLKTICKWIVGNVPRVAYSAPPELFKFLPILCLMQSETSDEELIRESFFAIIMLSHAMLTPESIDTAIETAKQVTVTANWHARSAIATFLQYMVSSNLFVLMANESWVKDITQLILDLLSDERNEVRESTAETLSGLMHCEFVKIDRKLIKHFETKSNHKLKKILQPNGTTITDPKDLTLRHGGILGLCACINAFPYDVPDFMPEILVFLSYHLNDPQPITTAIKKTLSNFRRTHNDCWRDHKLRFTDDQLAVITDLLVSPNYYA</sequence>
<feature type="domain" description="Proteasome activator complex subunit 4-like HEAT repeat-like" evidence="12">
    <location>
        <begin position="622"/>
        <end position="890"/>
    </location>
</feature>
<comment type="similarity">
    <text evidence="3">Belongs to the BLM10 family.</text>
</comment>
<dbReference type="GO" id="GO:0016504">
    <property type="term" value="F:peptidase activator activity"/>
    <property type="evidence" value="ECO:0007669"/>
    <property type="project" value="InterPro"/>
</dbReference>
<evidence type="ECO:0000259" key="12">
    <source>
        <dbReference type="Pfam" id="PF23096"/>
    </source>
</evidence>
<gene>
    <name evidence="13" type="ORF">OSB1V03_LOCUS4942</name>
</gene>
<dbReference type="InterPro" id="IPR032430">
    <property type="entry name" value="Blm10_mid"/>
</dbReference>
<evidence type="ECO:0000256" key="5">
    <source>
        <dbReference type="ARBA" id="ARBA00022737"/>
    </source>
</evidence>
<accession>A0A7R9KLY0</accession>
<dbReference type="GO" id="GO:0010499">
    <property type="term" value="P:proteasomal ubiquitin-independent protein catabolic process"/>
    <property type="evidence" value="ECO:0007669"/>
    <property type="project" value="TreeGrafter"/>
</dbReference>
<feature type="domain" description="Proteasome activator Blm10 middle HEAT repeats region" evidence="11">
    <location>
        <begin position="6"/>
        <end position="260"/>
    </location>
</feature>
<dbReference type="EMBL" id="OC856941">
    <property type="protein sequence ID" value="CAD7624498.1"/>
    <property type="molecule type" value="Genomic_DNA"/>
</dbReference>
<keyword evidence="14" id="KW-1185">Reference proteome</keyword>
<name>A0A7R9KLY0_9ACAR</name>
<dbReference type="AlphaFoldDB" id="A0A7R9KLY0"/>
<dbReference type="EMBL" id="CAJPIZ010002366">
    <property type="protein sequence ID" value="CAG2104928.1"/>
    <property type="molecule type" value="Genomic_DNA"/>
</dbReference>
<evidence type="ECO:0000256" key="9">
    <source>
        <dbReference type="SAM" id="MobiDB-lite"/>
    </source>
</evidence>
<protein>
    <recommendedName>
        <fullName evidence="15">Proteasome activator complex subunit 4</fullName>
    </recommendedName>
</protein>
<evidence type="ECO:0008006" key="15">
    <source>
        <dbReference type="Google" id="ProtNLM"/>
    </source>
</evidence>
<evidence type="ECO:0000256" key="7">
    <source>
        <dbReference type="ARBA" id="ARBA00023204"/>
    </source>
</evidence>
<evidence type="ECO:0000313" key="13">
    <source>
        <dbReference type="EMBL" id="CAD7624498.1"/>
    </source>
</evidence>
<dbReference type="SUPFAM" id="SSF48371">
    <property type="entry name" value="ARM repeat"/>
    <property type="match status" value="2"/>
</dbReference>
<dbReference type="GO" id="GO:0016607">
    <property type="term" value="C:nuclear speck"/>
    <property type="evidence" value="ECO:0007669"/>
    <property type="project" value="UniProtKB-SubCell"/>
</dbReference>